<proteinExistence type="inferred from homology"/>
<evidence type="ECO:0000256" key="2">
    <source>
        <dbReference type="RuleBase" id="RU000363"/>
    </source>
</evidence>
<dbReference type="InterPro" id="IPR020904">
    <property type="entry name" value="Sc_DH/Rdtase_CS"/>
</dbReference>
<gene>
    <name evidence="3" type="ORF">QO015_001297</name>
</gene>
<dbReference type="Proteomes" id="UP001223743">
    <property type="component" value="Unassembled WGS sequence"/>
</dbReference>
<evidence type="ECO:0000313" key="3">
    <source>
        <dbReference type="EMBL" id="MDQ0515684.1"/>
    </source>
</evidence>
<protein>
    <submittedName>
        <fullName evidence="3">3-oxoacyl-[acyl-carrier protein] reductase</fullName>
        <ecNumber evidence="3">1.1.1.100</ecNumber>
    </submittedName>
</protein>
<reference evidence="3 4" key="1">
    <citation type="submission" date="2023-07" db="EMBL/GenBank/DDBJ databases">
        <title>Genomic Encyclopedia of Type Strains, Phase IV (KMG-IV): sequencing the most valuable type-strain genomes for metagenomic binning, comparative biology and taxonomic classification.</title>
        <authorList>
            <person name="Goeker M."/>
        </authorList>
    </citation>
    <scope>NUCLEOTIDE SEQUENCE [LARGE SCALE GENOMIC DNA]</scope>
    <source>
        <strain evidence="3 4">B1-1</strain>
    </source>
</reference>
<sequence length="248" mass="25447">MTDLSGKVAVVTGAGSGIGKGVAMTLGKAGAAIGVLDRNAASAEAVAAGLREAGVAAIAVVADVADVAMVEAAFAKVVAEFGEIDILFNNAGIDNSVDLVDMEPDVWDEMIRVNLRSLYVCTRAVLPAMKRKGWGRIINTASQSAYKGAPGMVHYCATKAGVLGFTRALAYEVIGDGITVNAIAPGPIDTPIKDTLPPEWVKAKVEGTPIRRFGTVDEVAPTVLLLAGDGGAYYVGACLNMNGGDHMA</sequence>
<dbReference type="RefSeq" id="WP_266280684.1">
    <property type="nucleotide sequence ID" value="NZ_JAPKNF010000001.1"/>
</dbReference>
<dbReference type="PRINTS" id="PR00081">
    <property type="entry name" value="GDHRDH"/>
</dbReference>
<accession>A0ABU0M405</accession>
<name>A0ABU0M405_9HYPH</name>
<dbReference type="Gene3D" id="3.40.50.720">
    <property type="entry name" value="NAD(P)-binding Rossmann-like Domain"/>
    <property type="match status" value="1"/>
</dbReference>
<dbReference type="Pfam" id="PF00106">
    <property type="entry name" value="adh_short"/>
    <property type="match status" value="1"/>
</dbReference>
<dbReference type="PROSITE" id="PS00061">
    <property type="entry name" value="ADH_SHORT"/>
    <property type="match status" value="1"/>
</dbReference>
<comment type="caution">
    <text evidence="3">The sequence shown here is derived from an EMBL/GenBank/DDBJ whole genome shotgun (WGS) entry which is preliminary data.</text>
</comment>
<comment type="similarity">
    <text evidence="1 2">Belongs to the short-chain dehydrogenases/reductases (SDR) family.</text>
</comment>
<dbReference type="EC" id="1.1.1.100" evidence="3"/>
<dbReference type="InterPro" id="IPR036291">
    <property type="entry name" value="NAD(P)-bd_dom_sf"/>
</dbReference>
<dbReference type="GO" id="GO:0004316">
    <property type="term" value="F:3-oxoacyl-[acyl-carrier-protein] reductase (NADPH) activity"/>
    <property type="evidence" value="ECO:0007669"/>
    <property type="project" value="UniProtKB-EC"/>
</dbReference>
<dbReference type="InterPro" id="IPR002347">
    <property type="entry name" value="SDR_fam"/>
</dbReference>
<keyword evidence="3" id="KW-0560">Oxidoreductase</keyword>
<evidence type="ECO:0000313" key="4">
    <source>
        <dbReference type="Proteomes" id="UP001223743"/>
    </source>
</evidence>
<dbReference type="SUPFAM" id="SSF51735">
    <property type="entry name" value="NAD(P)-binding Rossmann-fold domains"/>
    <property type="match status" value="1"/>
</dbReference>
<evidence type="ECO:0000256" key="1">
    <source>
        <dbReference type="ARBA" id="ARBA00006484"/>
    </source>
</evidence>
<keyword evidence="4" id="KW-1185">Reference proteome</keyword>
<dbReference type="EMBL" id="JAUSWJ010000001">
    <property type="protein sequence ID" value="MDQ0515684.1"/>
    <property type="molecule type" value="Genomic_DNA"/>
</dbReference>
<dbReference type="PRINTS" id="PR00080">
    <property type="entry name" value="SDRFAMILY"/>
</dbReference>
<dbReference type="PANTHER" id="PTHR42879">
    <property type="entry name" value="3-OXOACYL-(ACYL-CARRIER-PROTEIN) REDUCTASE"/>
    <property type="match status" value="1"/>
</dbReference>
<organism evidence="3 4">
    <name type="scientific">Kaistia geumhonensis</name>
    <dbReference type="NCBI Taxonomy" id="410839"/>
    <lineage>
        <taxon>Bacteria</taxon>
        <taxon>Pseudomonadati</taxon>
        <taxon>Pseudomonadota</taxon>
        <taxon>Alphaproteobacteria</taxon>
        <taxon>Hyphomicrobiales</taxon>
        <taxon>Kaistiaceae</taxon>
        <taxon>Kaistia</taxon>
    </lineage>
</organism>
<dbReference type="InterPro" id="IPR050259">
    <property type="entry name" value="SDR"/>
</dbReference>
<dbReference type="PANTHER" id="PTHR42879:SF2">
    <property type="entry name" value="3-OXOACYL-[ACYL-CARRIER-PROTEIN] REDUCTASE FABG"/>
    <property type="match status" value="1"/>
</dbReference>